<accession>A0A165MNW8</accession>
<dbReference type="InParanoid" id="A0A165MNW8"/>
<feature type="region of interest" description="Disordered" evidence="1">
    <location>
        <begin position="108"/>
        <end position="137"/>
    </location>
</feature>
<evidence type="ECO:0000313" key="3">
    <source>
        <dbReference type="Proteomes" id="UP000076761"/>
    </source>
</evidence>
<evidence type="ECO:0000313" key="2">
    <source>
        <dbReference type="EMBL" id="KZT18584.1"/>
    </source>
</evidence>
<feature type="region of interest" description="Disordered" evidence="1">
    <location>
        <begin position="175"/>
        <end position="251"/>
    </location>
</feature>
<reference evidence="2 3" key="1">
    <citation type="journal article" date="2016" name="Mol. Biol. Evol.">
        <title>Comparative Genomics of Early-Diverging Mushroom-Forming Fungi Provides Insights into the Origins of Lignocellulose Decay Capabilities.</title>
        <authorList>
            <person name="Nagy L.G."/>
            <person name="Riley R."/>
            <person name="Tritt A."/>
            <person name="Adam C."/>
            <person name="Daum C."/>
            <person name="Floudas D."/>
            <person name="Sun H."/>
            <person name="Yadav J.S."/>
            <person name="Pangilinan J."/>
            <person name="Larsson K.H."/>
            <person name="Matsuura K."/>
            <person name="Barry K."/>
            <person name="Labutti K."/>
            <person name="Kuo R."/>
            <person name="Ohm R.A."/>
            <person name="Bhattacharya S.S."/>
            <person name="Shirouzu T."/>
            <person name="Yoshinaga Y."/>
            <person name="Martin F.M."/>
            <person name="Grigoriev I.V."/>
            <person name="Hibbett D.S."/>
        </authorList>
    </citation>
    <scope>NUCLEOTIDE SEQUENCE [LARGE SCALE GENOMIC DNA]</scope>
    <source>
        <strain evidence="2 3">HHB14362 ss-1</strain>
    </source>
</reference>
<feature type="compositionally biased region" description="Polar residues" evidence="1">
    <location>
        <begin position="111"/>
        <end position="125"/>
    </location>
</feature>
<dbReference type="AlphaFoldDB" id="A0A165MNW8"/>
<dbReference type="EMBL" id="KV425671">
    <property type="protein sequence ID" value="KZT18584.1"/>
    <property type="molecule type" value="Genomic_DNA"/>
</dbReference>
<organism evidence="2 3">
    <name type="scientific">Neolentinus lepideus HHB14362 ss-1</name>
    <dbReference type="NCBI Taxonomy" id="1314782"/>
    <lineage>
        <taxon>Eukaryota</taxon>
        <taxon>Fungi</taxon>
        <taxon>Dikarya</taxon>
        <taxon>Basidiomycota</taxon>
        <taxon>Agaricomycotina</taxon>
        <taxon>Agaricomycetes</taxon>
        <taxon>Gloeophyllales</taxon>
        <taxon>Gloeophyllaceae</taxon>
        <taxon>Neolentinus</taxon>
    </lineage>
</organism>
<protein>
    <submittedName>
        <fullName evidence="2">Uncharacterized protein</fullName>
    </submittedName>
</protein>
<proteinExistence type="predicted"/>
<keyword evidence="3" id="KW-1185">Reference proteome</keyword>
<evidence type="ECO:0000256" key="1">
    <source>
        <dbReference type="SAM" id="MobiDB-lite"/>
    </source>
</evidence>
<feature type="compositionally biased region" description="Low complexity" evidence="1">
    <location>
        <begin position="183"/>
        <end position="200"/>
    </location>
</feature>
<dbReference type="Proteomes" id="UP000076761">
    <property type="component" value="Unassembled WGS sequence"/>
</dbReference>
<gene>
    <name evidence="2" type="ORF">NEOLEDRAFT_1246370</name>
</gene>
<name>A0A165MNW8_9AGAM</name>
<sequence length="283" mass="30952">MSRFTPNVTRPTLSLDLTTSRLGQAREIERGMNSCEEGCHATSTDGLEVPHTVISSTPQCSHSISPLDPSPLVVEGLFTLPSLQAPAVANSALFPLEPEWEALVASRRESSSSNFADESNCSSYSESDRAPSPFSTTRTLRTRKSFLDSEFMTTMQTCNLKSRASFLQAEFEEKKVKTKSEESPSTVHSSTTCSSYPSPSKGATVTLPPSPHKRDVIPPPVVMRSGLPNIRPLSVPRMSSPPPPSPTDPSRREMLATVNILLADVVLPYKLRRQYMDRADVQA</sequence>